<dbReference type="SUPFAM" id="SSF49879">
    <property type="entry name" value="SMAD/FHA domain"/>
    <property type="match status" value="1"/>
</dbReference>
<evidence type="ECO:0000313" key="2">
    <source>
        <dbReference type="EMBL" id="ANS79146.1"/>
    </source>
</evidence>
<dbReference type="RefSeq" id="WP_083190589.1">
    <property type="nucleotide sequence ID" value="NZ_CP014989.1"/>
</dbReference>
<dbReference type="Gene3D" id="2.60.200.20">
    <property type="match status" value="1"/>
</dbReference>
<proteinExistence type="predicted"/>
<dbReference type="AlphaFoldDB" id="A0A1B1NCJ9"/>
<evidence type="ECO:0000313" key="3">
    <source>
        <dbReference type="Proteomes" id="UP000092482"/>
    </source>
</evidence>
<feature type="region of interest" description="Disordered" evidence="1">
    <location>
        <begin position="267"/>
        <end position="293"/>
    </location>
</feature>
<dbReference type="PATRIC" id="fig|1758689.4.peg.1814"/>
<dbReference type="InterPro" id="IPR008984">
    <property type="entry name" value="SMAD_FHA_dom_sf"/>
</dbReference>
<protein>
    <recommendedName>
        <fullName evidence="4">FHA domain-containing protein</fullName>
    </recommendedName>
</protein>
<dbReference type="EMBL" id="CP014989">
    <property type="protein sequence ID" value="ANS79146.1"/>
    <property type="molecule type" value="Genomic_DNA"/>
</dbReference>
<accession>A0A1B1NCJ9</accession>
<dbReference type="KEGG" id="serj:SGUI_1750"/>
<dbReference type="STRING" id="1758689.SGUI_1750"/>
<name>A0A1B1NCJ9_9MICO</name>
<organism evidence="2 3">
    <name type="scientific">Serinicoccus hydrothermalis</name>
    <dbReference type="NCBI Taxonomy" id="1758689"/>
    <lineage>
        <taxon>Bacteria</taxon>
        <taxon>Bacillati</taxon>
        <taxon>Actinomycetota</taxon>
        <taxon>Actinomycetes</taxon>
        <taxon>Micrococcales</taxon>
        <taxon>Ornithinimicrobiaceae</taxon>
        <taxon>Serinicoccus</taxon>
    </lineage>
</organism>
<dbReference type="CDD" id="cd00060">
    <property type="entry name" value="FHA"/>
    <property type="match status" value="1"/>
</dbReference>
<keyword evidence="3" id="KW-1185">Reference proteome</keyword>
<dbReference type="OrthoDB" id="5065133at2"/>
<dbReference type="Proteomes" id="UP000092482">
    <property type="component" value="Chromosome"/>
</dbReference>
<evidence type="ECO:0008006" key="4">
    <source>
        <dbReference type="Google" id="ProtNLM"/>
    </source>
</evidence>
<reference evidence="2 3" key="1">
    <citation type="submission" date="2016-03" db="EMBL/GenBank/DDBJ databases">
        <title>Shallow-sea hydrothermal system.</title>
        <authorList>
            <person name="Tang K."/>
        </authorList>
    </citation>
    <scope>NUCLEOTIDE SEQUENCE [LARGE SCALE GENOMIC DNA]</scope>
    <source>
        <strain evidence="2 3">JLT9</strain>
    </source>
</reference>
<gene>
    <name evidence="2" type="ORF">SGUI_1750</name>
</gene>
<evidence type="ECO:0000256" key="1">
    <source>
        <dbReference type="SAM" id="MobiDB-lite"/>
    </source>
</evidence>
<sequence>MTPQLHIDADLRLSIAVPATSDAAAEEVTATVRGTGTELEVHLDQLAAMPIGLGRRALADLASDVGAAAADAGLTIVVTGPDGPVVALGQVRSRLLDRAVTGSRHVEVRDRRGALRMLRRSRSSGPSLADLAPPSTPWPVLPTVARLRPRRVTTTHDPLGGGEPRLVYYPAPGPEQGAPRLVARLRRGTTTLGSDEGCDVVVAGLDPLHAEIRRDPADDEYLLHAAAGSSATVGGEPAHDGIVLRTGATVTCGDQTFVYMREEYADHGRPYGGREGGEFSRQRPQPNPRRYER</sequence>